<feature type="non-terminal residue" evidence="3">
    <location>
        <position position="1"/>
    </location>
</feature>
<dbReference type="EMBL" id="AUZX01011068">
    <property type="protein sequence ID" value="EQD44484.1"/>
    <property type="molecule type" value="Genomic_DNA"/>
</dbReference>
<protein>
    <submittedName>
        <fullName evidence="3">Biotin--protein ligase</fullName>
    </submittedName>
</protein>
<dbReference type="Pfam" id="PF03099">
    <property type="entry name" value="BPL_LplA_LipB"/>
    <property type="match status" value="1"/>
</dbReference>
<evidence type="ECO:0000313" key="3">
    <source>
        <dbReference type="EMBL" id="EQD44484.1"/>
    </source>
</evidence>
<evidence type="ECO:0000256" key="1">
    <source>
        <dbReference type="ARBA" id="ARBA00022598"/>
    </source>
</evidence>
<gene>
    <name evidence="3" type="ORF">B1A_15090</name>
</gene>
<name>T1AUU2_9ZZZZ</name>
<proteinExistence type="predicted"/>
<sequence length="211" mass="23039">LRLPAKWRETDIEVLPIVDSTNDRLLRNPSGTALRVCLAEYQTKGRGRRGRSWWGAYGASLLLSWGVRFTVAPPDLQALGLVSALAATRALARAGFPPPGIKWPNDLVYGHAKLGGILVELSGEAGGPLWCVAGLGLNVDAASCRPLATGMAPISLESVAPDVPRDRNVLAPILIEEWLQAVDIFQLHGFRPFQEHFRDFDALWNQPVVLF</sequence>
<dbReference type="GO" id="GO:0004077">
    <property type="term" value="F:biotin--[biotin carboxyl-carrier protein] ligase activity"/>
    <property type="evidence" value="ECO:0007669"/>
    <property type="project" value="InterPro"/>
</dbReference>
<organism evidence="3">
    <name type="scientific">mine drainage metagenome</name>
    <dbReference type="NCBI Taxonomy" id="410659"/>
    <lineage>
        <taxon>unclassified sequences</taxon>
        <taxon>metagenomes</taxon>
        <taxon>ecological metagenomes</taxon>
    </lineage>
</organism>
<evidence type="ECO:0000259" key="2">
    <source>
        <dbReference type="PROSITE" id="PS51733"/>
    </source>
</evidence>
<dbReference type="CDD" id="cd16442">
    <property type="entry name" value="BPL"/>
    <property type="match status" value="1"/>
</dbReference>
<dbReference type="InterPro" id="IPR004143">
    <property type="entry name" value="BPL_LPL_catalytic"/>
</dbReference>
<dbReference type="Gene3D" id="3.30.930.10">
    <property type="entry name" value="Bira Bifunctional Protein, Domain 2"/>
    <property type="match status" value="1"/>
</dbReference>
<dbReference type="InterPro" id="IPR004408">
    <property type="entry name" value="Biotin_CoA_COase_ligase"/>
</dbReference>
<dbReference type="PANTHER" id="PTHR12835">
    <property type="entry name" value="BIOTIN PROTEIN LIGASE"/>
    <property type="match status" value="1"/>
</dbReference>
<feature type="domain" description="BPL/LPL catalytic" evidence="2">
    <location>
        <begin position="1"/>
        <end position="186"/>
    </location>
</feature>
<dbReference type="GO" id="GO:0005737">
    <property type="term" value="C:cytoplasm"/>
    <property type="evidence" value="ECO:0007669"/>
    <property type="project" value="TreeGrafter"/>
</dbReference>
<dbReference type="PROSITE" id="PS51733">
    <property type="entry name" value="BPL_LPL_CATALYTIC"/>
    <property type="match status" value="1"/>
</dbReference>
<dbReference type="NCBIfam" id="TIGR00121">
    <property type="entry name" value="birA_ligase"/>
    <property type="match status" value="1"/>
</dbReference>
<comment type="caution">
    <text evidence="3">The sequence shown here is derived from an EMBL/GenBank/DDBJ whole genome shotgun (WGS) entry which is preliminary data.</text>
</comment>
<keyword evidence="1 3" id="KW-0436">Ligase</keyword>
<feature type="non-terminal residue" evidence="3">
    <location>
        <position position="211"/>
    </location>
</feature>
<dbReference type="InterPro" id="IPR045864">
    <property type="entry name" value="aa-tRNA-synth_II/BPL/LPL"/>
</dbReference>
<dbReference type="SUPFAM" id="SSF55681">
    <property type="entry name" value="Class II aaRS and biotin synthetases"/>
    <property type="match status" value="1"/>
</dbReference>
<dbReference type="PANTHER" id="PTHR12835:SF5">
    <property type="entry name" value="BIOTIN--PROTEIN LIGASE"/>
    <property type="match status" value="1"/>
</dbReference>
<accession>T1AUU2</accession>
<reference evidence="3" key="2">
    <citation type="journal article" date="2014" name="ISME J.">
        <title>Microbial stratification in low pH oxic and suboxic macroscopic growths along an acid mine drainage.</title>
        <authorList>
            <person name="Mendez-Garcia C."/>
            <person name="Mesa V."/>
            <person name="Sprenger R.R."/>
            <person name="Richter M."/>
            <person name="Diez M.S."/>
            <person name="Solano J."/>
            <person name="Bargiela R."/>
            <person name="Golyshina O.V."/>
            <person name="Manteca A."/>
            <person name="Ramos J.L."/>
            <person name="Gallego J.R."/>
            <person name="Llorente I."/>
            <person name="Martins Dos Santos V.A."/>
            <person name="Jensen O.N."/>
            <person name="Pelaez A.I."/>
            <person name="Sanchez J."/>
            <person name="Ferrer M."/>
        </authorList>
    </citation>
    <scope>NUCLEOTIDE SEQUENCE</scope>
</reference>
<dbReference type="AlphaFoldDB" id="T1AUU2"/>
<reference evidence="3" key="1">
    <citation type="submission" date="2013-08" db="EMBL/GenBank/DDBJ databases">
        <authorList>
            <person name="Mendez C."/>
            <person name="Richter M."/>
            <person name="Ferrer M."/>
            <person name="Sanchez J."/>
        </authorList>
    </citation>
    <scope>NUCLEOTIDE SEQUENCE</scope>
</reference>